<organism evidence="3 4">
    <name type="scientific">Phormidium pseudopriestleyi FRX01</name>
    <dbReference type="NCBI Taxonomy" id="1759528"/>
    <lineage>
        <taxon>Bacteria</taxon>
        <taxon>Bacillati</taxon>
        <taxon>Cyanobacteriota</taxon>
        <taxon>Cyanophyceae</taxon>
        <taxon>Oscillatoriophycideae</taxon>
        <taxon>Oscillatoriales</taxon>
        <taxon>Oscillatoriaceae</taxon>
        <taxon>Phormidium</taxon>
    </lineage>
</organism>
<dbReference type="Pfam" id="PF12770">
    <property type="entry name" value="CHAT"/>
    <property type="match status" value="1"/>
</dbReference>
<feature type="transmembrane region" description="Helical" evidence="1">
    <location>
        <begin position="682"/>
        <end position="705"/>
    </location>
</feature>
<dbReference type="SMART" id="SM01080">
    <property type="entry name" value="CHASE2"/>
    <property type="match status" value="1"/>
</dbReference>
<keyword evidence="1" id="KW-0812">Transmembrane</keyword>
<protein>
    <submittedName>
        <fullName evidence="3">CHASE2 domain-containing protein</fullName>
    </submittedName>
</protein>
<evidence type="ECO:0000313" key="4">
    <source>
        <dbReference type="Proteomes" id="UP000664844"/>
    </source>
</evidence>
<evidence type="ECO:0000256" key="1">
    <source>
        <dbReference type="SAM" id="Phobius"/>
    </source>
</evidence>
<accession>A0ABS3FW10</accession>
<evidence type="ECO:0000259" key="2">
    <source>
        <dbReference type="SMART" id="SM01080"/>
    </source>
</evidence>
<dbReference type="InterPro" id="IPR024983">
    <property type="entry name" value="CHAT_dom"/>
</dbReference>
<keyword evidence="4" id="KW-1185">Reference proteome</keyword>
<dbReference type="InterPro" id="IPR007890">
    <property type="entry name" value="CHASE2"/>
</dbReference>
<sequence length="788" mass="88637">MSKVVVINLGYGNLLAGFPNVTALLWEPENPRPLKFIGALPPAAELEAIYRRWQLIYQALYRTPGWRPRIKIDREDITNVSQVEFADICTQYVQLMDEWLNAEDFRNIDRQLRSHLHHSDEIQVILETDDDRLRRLPWHFWKILSDYPKAEIALSAPQYQRVEKSHHRKQMRILAILGDSNGIDITGDRSTLSEIPDAETVFLVEPSRQEVDEQLWDDRGWDILFFAGHSETQEGGNRGLLAINPRDKIGISHLKSALKTAINRGLQLAIFNSCDGLGLAKELADLQIPQIIVMGEPVADGVAHAFLVHFVKAFSRGSSFYLAVRQARERLEGLEDKFPCASWLPVICQNPAEVPMRWRSQPITETQQFSKVGDRTVGFIPLAVTLMMIIIRQLGLLQGWELKAYDHLMRSRPPEPPDSRILIVEVTENDVQLQKEYPISDATLTQLLQKLEPHQPRAIGLTLYRDLPVPPGHAELIAQMQKQSNLFAVCSVEKSDGEKVRSPVGIPKTQLGFDDVVIDPDGILRRHLLFMKRQPECQTKVSLSFALATEYLKAENIQPQMAEDGRIYMEKAIFDPIQPNTGGYKTLGTGGWSVMLNYRSGSVAKTLSLTEVLEGDFNPNLVKDKIVIIGVTTTSVNAKSFFTPYSVAQSRFKKVGGVTIQAQMVSQILSAALDGRPQIGVWVWWGEVIWIGLWSGVGSAIAWRIRGRIRMVGAIPVAIGLLYLLCYLLFLQSTWVPLIPPALALVIGYWSIVIGRLSLVIGHWSFDKGQGTNNKGLETNNKGQTTRD</sequence>
<comment type="caution">
    <text evidence="3">The sequence shown here is derived from an EMBL/GenBank/DDBJ whole genome shotgun (WGS) entry which is preliminary data.</text>
</comment>
<reference evidence="3 4" key="1">
    <citation type="submission" date="2021-03" db="EMBL/GenBank/DDBJ databases">
        <title>Metabolic Capacity of the Antarctic Cyanobacterium Phormidium pseudopriestleyi that Sustains Oxygenic Photosynthesis in the Presence of Hydrogen Sulfide.</title>
        <authorList>
            <person name="Lumian J.E."/>
            <person name="Jungblut A.D."/>
            <person name="Dillon M.L."/>
            <person name="Hawes I."/>
            <person name="Doran P.T."/>
            <person name="Mackey T.J."/>
            <person name="Dick G.J."/>
            <person name="Grettenberger C.L."/>
            <person name="Sumner D.Y."/>
        </authorList>
    </citation>
    <scope>NUCLEOTIDE SEQUENCE [LARGE SCALE GENOMIC DNA]</scope>
    <source>
        <strain evidence="3 4">FRX01</strain>
    </source>
</reference>
<keyword evidence="1" id="KW-0472">Membrane</keyword>
<keyword evidence="1" id="KW-1133">Transmembrane helix</keyword>
<dbReference type="Proteomes" id="UP000664844">
    <property type="component" value="Unassembled WGS sequence"/>
</dbReference>
<dbReference type="EMBL" id="JAFLQW010000486">
    <property type="protein sequence ID" value="MBO0351047.1"/>
    <property type="molecule type" value="Genomic_DNA"/>
</dbReference>
<dbReference type="RefSeq" id="WP_207089505.1">
    <property type="nucleotide sequence ID" value="NZ_JAFLQW010000486.1"/>
</dbReference>
<gene>
    <name evidence="3" type="ORF">J0895_18625</name>
</gene>
<feature type="domain" description="CHASE2" evidence="2">
    <location>
        <begin position="397"/>
        <end position="701"/>
    </location>
</feature>
<proteinExistence type="predicted"/>
<feature type="transmembrane region" description="Helical" evidence="1">
    <location>
        <begin position="742"/>
        <end position="766"/>
    </location>
</feature>
<feature type="transmembrane region" description="Helical" evidence="1">
    <location>
        <begin position="712"/>
        <end position="730"/>
    </location>
</feature>
<dbReference type="Pfam" id="PF05226">
    <property type="entry name" value="CHASE2"/>
    <property type="match status" value="1"/>
</dbReference>
<evidence type="ECO:0000313" key="3">
    <source>
        <dbReference type="EMBL" id="MBO0351047.1"/>
    </source>
</evidence>
<name>A0ABS3FW10_9CYAN</name>